<feature type="compositionally biased region" description="Low complexity" evidence="2">
    <location>
        <begin position="134"/>
        <end position="153"/>
    </location>
</feature>
<name>A0A6J2TF82_DROLE</name>
<feature type="compositionally biased region" description="Polar residues" evidence="2">
    <location>
        <begin position="223"/>
        <end position="242"/>
    </location>
</feature>
<feature type="region of interest" description="Disordered" evidence="2">
    <location>
        <begin position="647"/>
        <end position="673"/>
    </location>
</feature>
<dbReference type="InterPro" id="IPR001680">
    <property type="entry name" value="WD40_rpt"/>
</dbReference>
<keyword evidence="1" id="KW-0175">Coiled coil</keyword>
<dbReference type="GeneID" id="115623531"/>
<feature type="region of interest" description="Disordered" evidence="2">
    <location>
        <begin position="1087"/>
        <end position="1106"/>
    </location>
</feature>
<feature type="compositionally biased region" description="Polar residues" evidence="2">
    <location>
        <begin position="492"/>
        <end position="510"/>
    </location>
</feature>
<feature type="compositionally biased region" description="Basic and acidic residues" evidence="2">
    <location>
        <begin position="524"/>
        <end position="536"/>
    </location>
</feature>
<feature type="region of interest" description="Disordered" evidence="2">
    <location>
        <begin position="524"/>
        <end position="622"/>
    </location>
</feature>
<feature type="compositionally biased region" description="Basic and acidic residues" evidence="2">
    <location>
        <begin position="657"/>
        <end position="671"/>
    </location>
</feature>
<dbReference type="SMART" id="SM00320">
    <property type="entry name" value="WD40"/>
    <property type="match status" value="4"/>
</dbReference>
<feature type="coiled-coil region" evidence="1">
    <location>
        <begin position="933"/>
        <end position="960"/>
    </location>
</feature>
<feature type="compositionally biased region" description="Basic and acidic residues" evidence="2">
    <location>
        <begin position="771"/>
        <end position="783"/>
    </location>
</feature>
<accession>A0A6J2TF82</accession>
<dbReference type="GO" id="GO:0003723">
    <property type="term" value="F:RNA binding"/>
    <property type="evidence" value="ECO:0007669"/>
    <property type="project" value="InterPro"/>
</dbReference>
<feature type="coiled-coil region" evidence="1">
    <location>
        <begin position="414"/>
        <end position="441"/>
    </location>
</feature>
<feature type="region of interest" description="Disordered" evidence="2">
    <location>
        <begin position="347"/>
        <end position="379"/>
    </location>
</feature>
<dbReference type="RefSeq" id="XP_030373773.1">
    <property type="nucleotide sequence ID" value="XM_030517913.1"/>
</dbReference>
<gene>
    <name evidence="4" type="primary">LOC115623531</name>
</gene>
<evidence type="ECO:0000313" key="3">
    <source>
        <dbReference type="Proteomes" id="UP000504634"/>
    </source>
</evidence>
<keyword evidence="3" id="KW-1185">Reference proteome</keyword>
<reference evidence="4" key="1">
    <citation type="submission" date="2025-08" db="UniProtKB">
        <authorList>
            <consortium name="RefSeq"/>
        </authorList>
    </citation>
    <scope>IDENTIFICATION</scope>
    <source>
        <strain evidence="4">11010-0011.00</strain>
        <tissue evidence="4">Whole body</tissue>
    </source>
</reference>
<feature type="compositionally biased region" description="Polar residues" evidence="2">
    <location>
        <begin position="1120"/>
        <end position="1131"/>
    </location>
</feature>
<dbReference type="OrthoDB" id="10002522at2759"/>
<feature type="region of interest" description="Disordered" evidence="2">
    <location>
        <begin position="479"/>
        <end position="510"/>
    </location>
</feature>
<dbReference type="PANTHER" id="PTHR14435:SF2">
    <property type="entry name" value="ZINC FINGER PROTEIN 106"/>
    <property type="match status" value="1"/>
</dbReference>
<feature type="compositionally biased region" description="Basic and acidic residues" evidence="2">
    <location>
        <begin position="246"/>
        <end position="255"/>
    </location>
</feature>
<organism evidence="3 4">
    <name type="scientific">Drosophila lebanonensis</name>
    <name type="common">Fruit fly</name>
    <name type="synonym">Scaptodrosophila lebanonensis</name>
    <dbReference type="NCBI Taxonomy" id="7225"/>
    <lineage>
        <taxon>Eukaryota</taxon>
        <taxon>Metazoa</taxon>
        <taxon>Ecdysozoa</taxon>
        <taxon>Arthropoda</taxon>
        <taxon>Hexapoda</taxon>
        <taxon>Insecta</taxon>
        <taxon>Pterygota</taxon>
        <taxon>Neoptera</taxon>
        <taxon>Endopterygota</taxon>
        <taxon>Diptera</taxon>
        <taxon>Brachycera</taxon>
        <taxon>Muscomorpha</taxon>
        <taxon>Ephydroidea</taxon>
        <taxon>Drosophilidae</taxon>
        <taxon>Scaptodrosophila</taxon>
    </lineage>
</organism>
<protein>
    <submittedName>
        <fullName evidence="4">Histone-lysine N-methyltransferase, H3 lysine-79 specific</fullName>
    </submittedName>
</protein>
<feature type="compositionally biased region" description="Basic and acidic residues" evidence="2">
    <location>
        <begin position="300"/>
        <end position="310"/>
    </location>
</feature>
<feature type="region of interest" description="Disordered" evidence="2">
    <location>
        <begin position="1115"/>
        <end position="1144"/>
    </location>
</feature>
<evidence type="ECO:0000313" key="4">
    <source>
        <dbReference type="RefSeq" id="XP_030373773.1"/>
    </source>
</evidence>
<feature type="region of interest" description="Disordered" evidence="2">
    <location>
        <begin position="223"/>
        <end position="263"/>
    </location>
</feature>
<dbReference type="Gene3D" id="2.130.10.10">
    <property type="entry name" value="YVTN repeat-like/Quinoprotein amine dehydrogenase"/>
    <property type="match status" value="1"/>
</dbReference>
<proteinExistence type="predicted"/>
<sequence length="1483" mass="165561">MATQPKSKPDVAPTTSTNGKKPVVEVTTTTETSGTKIKNSAEAWPVATTSATAATNATGAATNERHNPNTGGQQQQHQSKGNSFKRHKAKPPAEYNPRSWQNRWRNSGYVPKNRDNNVRPTFSYQERPPFGRQNFNNNYNNNNNYNDNGNNWSFYNNKNNNSWNLQRQLPPDWCNPFSNSQGYPKSSDRCELRWERSSHPIPAKQQQKQPQQEPKIPSLLVSSKETTTKDQLNNKEQTNQNKLKNKKSDPTEKPRSTSTLARKNSCDESISWINAKELEKNNNSENSNSLAAYRQLEELKKAPTQQREETNTTQPKELTVPRTNPKIQVKPLSQLLRQEIIALTREKKEETATSPAEHGAIKSQLKATPRIRERTSSSSSVELTINERLATMGKEALKYIINNKDTIYDEHLQLQARRRLREEIRRQLKEIELEKPKDETKELVEDEIVDAIKLPQVLLQNIEKFFGIDISVAEVECDQSEKKTEEPKDKGQSQANQTDSLETMAKQSKISTDLMRRLKVAEEFKASASKRSHESATRTSRSKSPHAPVDSKRRKKSVEELKERSPKKAERSPKKSEPSSKQVQSKPAQTAPNKVASPAPIKEPVNAISATNGREQTDNKDVAPIKVEIKPELPGESQFSENIIVLSSSEDEDEEEVPKKQAAKPDNDASKKQNFTINGENVISSFEKLVLPYLGKELTERYRTKHCLSNQTRLHFISCVCTSEYNSETFSKIEIANIQRNLKSSQNQVGLEFLLREIVNVVNYQKQVAQKKQETEETNKISDESLTNAVDKNAETAPDLPSKTPAHQTNATSPEIAETANAETELCAQPSTISGTPPAISPPRNLTPTAGPVNGLLPATATFAASALPTRLPVLPYLSMESTLPRLSPGSLPLHGNCSLDNSESLFHLGLSESVTHSLLETDRRLLENQNRRSFLEEMIMKFQKEKSDLEMQSLELQNRKFLLLNTAISRNQPINGPMPSSSPPTIITAPVPTISPTENVVHITKAKPRLKRRTVFLKRVKVLPKRKATKNRLILPKATPQNQQADELQREIEKSLQACEESKKSTASNNMPLPMRLSVSNTVIKDEPIDVPTSPPTSHPKPADDYDVAKAKSFRSMKPKSTSTTAQQQPLAVIPPLPPPPPPPEPIANMSYDLPRSIPKTSPAKASNTAVQSPPIANLNYDFIPSGRLHNIKSPITQLCIYKVYIIAAAEDGDVYMFNIGSHKLERQITKHSEAITNMFLCEKESFLYTTSLDGFLKKSSLENLERVLQTVYFKEPLQSIDVEWGIAFIGSRWGNIFTYNLTTNKVIDMPLLGTGQSIIAVKATKEGVRKILVLGCKGNSVYMHDAATGLLLRRLSVPEGLNVYSLLLNEVYVYCGTQKNEIFKFDFASGALVSTLNCGNGAVSMATYKDRYLLVGCYDGYIYVLDKIKNVQVGRFEGSGRLVLALAITGDKVVTSSKDTSLEILEIPPELLNLGQCSDSV</sequence>
<feature type="compositionally biased region" description="Pro residues" evidence="2">
    <location>
        <begin position="1134"/>
        <end position="1144"/>
    </location>
</feature>
<feature type="compositionally biased region" description="Basic and acidic residues" evidence="2">
    <location>
        <begin position="557"/>
        <end position="578"/>
    </location>
</feature>
<dbReference type="InterPro" id="IPR042622">
    <property type="entry name" value="Znf106"/>
</dbReference>
<feature type="region of interest" description="Disordered" evidence="2">
    <location>
        <begin position="769"/>
        <end position="789"/>
    </location>
</feature>
<evidence type="ECO:0000256" key="2">
    <source>
        <dbReference type="SAM" id="MobiDB-lite"/>
    </source>
</evidence>
<evidence type="ECO:0000256" key="1">
    <source>
        <dbReference type="SAM" id="Coils"/>
    </source>
</evidence>
<feature type="region of interest" description="Disordered" evidence="2">
    <location>
        <begin position="300"/>
        <end position="319"/>
    </location>
</feature>
<feature type="compositionally biased region" description="Polar residues" evidence="2">
    <location>
        <begin position="68"/>
        <end position="82"/>
    </location>
</feature>
<feature type="region of interest" description="Disordered" evidence="2">
    <location>
        <begin position="1"/>
        <end position="153"/>
    </location>
</feature>
<dbReference type="InterPro" id="IPR036322">
    <property type="entry name" value="WD40_repeat_dom_sf"/>
</dbReference>
<dbReference type="PANTHER" id="PTHR14435">
    <property type="entry name" value="ZINC FINGER PROTEIN 106"/>
    <property type="match status" value="1"/>
</dbReference>
<dbReference type="Proteomes" id="UP000504634">
    <property type="component" value="Unplaced"/>
</dbReference>
<dbReference type="SUPFAM" id="SSF50978">
    <property type="entry name" value="WD40 repeat-like"/>
    <property type="match status" value="1"/>
</dbReference>
<dbReference type="InterPro" id="IPR015943">
    <property type="entry name" value="WD40/YVTN_repeat-like_dom_sf"/>
</dbReference>
<feature type="compositionally biased region" description="Low complexity" evidence="2">
    <location>
        <begin position="47"/>
        <end position="62"/>
    </location>
</feature>
<feature type="compositionally biased region" description="Basic and acidic residues" evidence="2">
    <location>
        <begin position="479"/>
        <end position="491"/>
    </location>
</feature>